<organism evidence="7 8">
    <name type="scientific">Modicisalibacter xianhensis</name>
    <dbReference type="NCBI Taxonomy" id="442341"/>
    <lineage>
        <taxon>Bacteria</taxon>
        <taxon>Pseudomonadati</taxon>
        <taxon>Pseudomonadota</taxon>
        <taxon>Gammaproteobacteria</taxon>
        <taxon>Oceanospirillales</taxon>
        <taxon>Halomonadaceae</taxon>
        <taxon>Modicisalibacter</taxon>
    </lineage>
</organism>
<evidence type="ECO:0000256" key="2">
    <source>
        <dbReference type="ARBA" id="ARBA00009236"/>
    </source>
</evidence>
<dbReference type="InterPro" id="IPR015422">
    <property type="entry name" value="PyrdxlP-dep_Trfase_small"/>
</dbReference>
<feature type="binding site" evidence="4">
    <location>
        <position position="351"/>
    </location>
    <ligand>
        <name>substrate</name>
    </ligand>
</feature>
<dbReference type="PANTHER" id="PTHR21152:SF40">
    <property type="entry name" value="ALANINE--GLYOXYLATE AMINOTRANSFERASE"/>
    <property type="match status" value="1"/>
</dbReference>
<dbReference type="InterPro" id="IPR000192">
    <property type="entry name" value="Aminotrans_V_dom"/>
</dbReference>
<accession>A0A4R8FYL6</accession>
<keyword evidence="3 5" id="KW-0663">Pyridoxal phosphate</keyword>
<evidence type="ECO:0000256" key="1">
    <source>
        <dbReference type="ARBA" id="ARBA00001933"/>
    </source>
</evidence>
<protein>
    <submittedName>
        <fullName evidence="7">Alanine-glyoxylate transaminase/serine-glyoxylate transaminase/serine-pyruvate transaminase</fullName>
    </submittedName>
</protein>
<dbReference type="InterPro" id="IPR015421">
    <property type="entry name" value="PyrdxlP-dep_Trfase_major"/>
</dbReference>
<dbReference type="OrthoDB" id="9766472at2"/>
<name>A0A4R8FYL6_9GAMM</name>
<dbReference type="GO" id="GO:0019265">
    <property type="term" value="P:glycine biosynthetic process, by transamination of glyoxylate"/>
    <property type="evidence" value="ECO:0007669"/>
    <property type="project" value="TreeGrafter"/>
</dbReference>
<dbReference type="InterPro" id="IPR015424">
    <property type="entry name" value="PyrdxlP-dep_Trfase"/>
</dbReference>
<dbReference type="AlphaFoldDB" id="A0A4R8FYL6"/>
<feature type="modified residue" description="N6-(pyridoxal phosphate)lysine" evidence="5">
    <location>
        <position position="206"/>
    </location>
</feature>
<feature type="domain" description="Aminotransferase class V" evidence="6">
    <location>
        <begin position="36"/>
        <end position="290"/>
    </location>
</feature>
<reference evidence="7 8" key="1">
    <citation type="submission" date="2019-03" db="EMBL/GenBank/DDBJ databases">
        <title>Freshwater and sediment microbial communities from various areas in North America, analyzing microbe dynamics in response to fracking.</title>
        <authorList>
            <person name="Lamendella R."/>
        </authorList>
    </citation>
    <scope>NUCLEOTIDE SEQUENCE [LARGE SCALE GENOMIC DNA]</scope>
    <source>
        <strain evidence="7 8">6_TX</strain>
    </source>
</reference>
<dbReference type="EMBL" id="SOEC01000003">
    <property type="protein sequence ID" value="TDX31750.1"/>
    <property type="molecule type" value="Genomic_DNA"/>
</dbReference>
<evidence type="ECO:0000256" key="3">
    <source>
        <dbReference type="ARBA" id="ARBA00022898"/>
    </source>
</evidence>
<dbReference type="RefSeq" id="WP_134016655.1">
    <property type="nucleotide sequence ID" value="NZ_SOEC01000003.1"/>
</dbReference>
<dbReference type="SUPFAM" id="SSF53383">
    <property type="entry name" value="PLP-dependent transferases"/>
    <property type="match status" value="1"/>
</dbReference>
<dbReference type="Gene3D" id="3.40.640.10">
    <property type="entry name" value="Type I PLP-dependent aspartate aminotransferase-like (Major domain)"/>
    <property type="match status" value="1"/>
</dbReference>
<evidence type="ECO:0000259" key="6">
    <source>
        <dbReference type="Pfam" id="PF00266"/>
    </source>
</evidence>
<evidence type="ECO:0000313" key="7">
    <source>
        <dbReference type="EMBL" id="TDX31750.1"/>
    </source>
</evidence>
<comment type="caution">
    <text evidence="7">The sequence shown here is derived from an EMBL/GenBank/DDBJ whole genome shotgun (WGS) entry which is preliminary data.</text>
</comment>
<dbReference type="Gene3D" id="3.90.1150.10">
    <property type="entry name" value="Aspartate Aminotransferase, domain 1"/>
    <property type="match status" value="1"/>
</dbReference>
<sequence>MLNLDFHASGRHFLQIPGPSPVPDRILRAMSLPTIDHRGPEFGALGRELLSKVRQVFKTEGPVVIYPASGTGAWEAALTNTLSPGDQVLMYETGHFSTLWQKMARRLGLEPEFLSLPGDEGWRLGVQADMIEARLKEDREHAIKAVCVVHNETSTGVTSDIAAVRRAIDAAGHPALLMVDTISGLASADYRHDEWGVDVTISGSQKGLMLPPGISFNAVSDKALSASRQAKLPKSFWAWDEIVEANKTGYWPYTPNTNLLYGLNEALDMLLGEGLDHVFARHQRWAAGVRTAVEAWGLEIQCRDPKVYSPVLTGVIMPEGIDADEVRRLIYERFDLSLGMGLGKAKGRMFRIGHLGDCNDLTLIATLGGCEAGMKLSGVPLKGSGVVAALEYFANHPLDTDR</sequence>
<evidence type="ECO:0000313" key="8">
    <source>
        <dbReference type="Proteomes" id="UP000294489"/>
    </source>
</evidence>
<proteinExistence type="inferred from homology"/>
<dbReference type="InterPro" id="IPR024169">
    <property type="entry name" value="SP_NH2Trfase/AEP_transaminase"/>
</dbReference>
<gene>
    <name evidence="7" type="ORF">DFO67_103349</name>
</gene>
<evidence type="ECO:0000256" key="4">
    <source>
        <dbReference type="PIRSR" id="PIRSR000524-1"/>
    </source>
</evidence>
<dbReference type="Proteomes" id="UP000294489">
    <property type="component" value="Unassembled WGS sequence"/>
</dbReference>
<dbReference type="PANTHER" id="PTHR21152">
    <property type="entry name" value="AMINOTRANSFERASE CLASS V"/>
    <property type="match status" value="1"/>
</dbReference>
<dbReference type="FunFam" id="3.40.640.10:FF:000054">
    <property type="entry name" value="Serine--glyoxylate aminotransferase"/>
    <property type="match status" value="1"/>
</dbReference>
<dbReference type="GO" id="GO:0008453">
    <property type="term" value="F:alanine-glyoxylate transaminase activity"/>
    <property type="evidence" value="ECO:0007669"/>
    <property type="project" value="TreeGrafter"/>
</dbReference>
<comment type="cofactor">
    <cofactor evidence="1 5">
        <name>pyridoxal 5'-phosphate</name>
        <dbReference type="ChEBI" id="CHEBI:597326"/>
    </cofactor>
</comment>
<dbReference type="PIRSF" id="PIRSF000524">
    <property type="entry name" value="SPT"/>
    <property type="match status" value="1"/>
</dbReference>
<comment type="similarity">
    <text evidence="2">Belongs to the class-V pyridoxal-phosphate-dependent aminotransferase family.</text>
</comment>
<dbReference type="GO" id="GO:0004760">
    <property type="term" value="F:L-serine-pyruvate transaminase activity"/>
    <property type="evidence" value="ECO:0007669"/>
    <property type="project" value="TreeGrafter"/>
</dbReference>
<dbReference type="Pfam" id="PF00266">
    <property type="entry name" value="Aminotran_5"/>
    <property type="match status" value="1"/>
</dbReference>
<keyword evidence="7" id="KW-0670">Pyruvate</keyword>
<evidence type="ECO:0000256" key="5">
    <source>
        <dbReference type="PIRSR" id="PIRSR000524-50"/>
    </source>
</evidence>